<keyword evidence="3" id="KW-1185">Reference proteome</keyword>
<evidence type="ECO:0000313" key="3">
    <source>
        <dbReference type="Proteomes" id="UP000729402"/>
    </source>
</evidence>
<accession>A0A8J5SZ50</accession>
<dbReference type="AlphaFoldDB" id="A0A8J5SZ50"/>
<dbReference type="EMBL" id="JAAALK010000082">
    <property type="protein sequence ID" value="KAG8083816.1"/>
    <property type="molecule type" value="Genomic_DNA"/>
</dbReference>
<keyword evidence="1" id="KW-0175">Coiled coil</keyword>
<evidence type="ECO:0000313" key="2">
    <source>
        <dbReference type="EMBL" id="KAG8083816.1"/>
    </source>
</evidence>
<reference evidence="2" key="1">
    <citation type="journal article" date="2021" name="bioRxiv">
        <title>Whole Genome Assembly and Annotation of Northern Wild Rice, Zizania palustris L., Supports a Whole Genome Duplication in the Zizania Genus.</title>
        <authorList>
            <person name="Haas M."/>
            <person name="Kono T."/>
            <person name="Macchietto M."/>
            <person name="Millas R."/>
            <person name="McGilp L."/>
            <person name="Shao M."/>
            <person name="Duquette J."/>
            <person name="Hirsch C.N."/>
            <person name="Kimball J."/>
        </authorList>
    </citation>
    <scope>NUCLEOTIDE SEQUENCE</scope>
    <source>
        <tissue evidence="2">Fresh leaf tissue</tissue>
    </source>
</reference>
<reference evidence="2" key="2">
    <citation type="submission" date="2021-02" db="EMBL/GenBank/DDBJ databases">
        <authorList>
            <person name="Kimball J.A."/>
            <person name="Haas M.W."/>
            <person name="Macchietto M."/>
            <person name="Kono T."/>
            <person name="Duquette J."/>
            <person name="Shao M."/>
        </authorList>
    </citation>
    <scope>NUCLEOTIDE SEQUENCE</scope>
    <source>
        <tissue evidence="2">Fresh leaf tissue</tissue>
    </source>
</reference>
<proteinExistence type="predicted"/>
<organism evidence="2 3">
    <name type="scientific">Zizania palustris</name>
    <name type="common">Northern wild rice</name>
    <dbReference type="NCBI Taxonomy" id="103762"/>
    <lineage>
        <taxon>Eukaryota</taxon>
        <taxon>Viridiplantae</taxon>
        <taxon>Streptophyta</taxon>
        <taxon>Embryophyta</taxon>
        <taxon>Tracheophyta</taxon>
        <taxon>Spermatophyta</taxon>
        <taxon>Magnoliopsida</taxon>
        <taxon>Liliopsida</taxon>
        <taxon>Poales</taxon>
        <taxon>Poaceae</taxon>
        <taxon>BOP clade</taxon>
        <taxon>Oryzoideae</taxon>
        <taxon>Oryzeae</taxon>
        <taxon>Zizaniinae</taxon>
        <taxon>Zizania</taxon>
    </lineage>
</organism>
<name>A0A8J5SZ50_ZIZPA</name>
<feature type="coiled-coil region" evidence="1">
    <location>
        <begin position="5"/>
        <end position="60"/>
    </location>
</feature>
<protein>
    <submittedName>
        <fullName evidence="2">Uncharacterized protein</fullName>
    </submittedName>
</protein>
<evidence type="ECO:0000256" key="1">
    <source>
        <dbReference type="SAM" id="Coils"/>
    </source>
</evidence>
<comment type="caution">
    <text evidence="2">The sequence shown here is derived from an EMBL/GenBank/DDBJ whole genome shotgun (WGS) entry which is preliminary data.</text>
</comment>
<gene>
    <name evidence="2" type="ORF">GUJ93_ZPchr0010g8701</name>
</gene>
<sequence>MEERASNLEDTLQEEQRKRAAFEDEVDNLWAERVASVAKVERLRSERSALTAKVDQLNSQRNIFESRASELTSLTTGLKAFVEGDFGGDGRFVASEPGLSWRLDARGAGSSVKKAAKGSRLELGSRCARRRQ</sequence>
<dbReference type="Proteomes" id="UP000729402">
    <property type="component" value="Unassembled WGS sequence"/>
</dbReference>